<sequence length="139" mass="16330">MWTRHEGFQSFVHSYWHGYISDSPMENLSYKLRNLKLHLKWWNWHVYRNIHTQVEDFKKELAEVERELQRPSPIGHLKLNVDGAARENPRPVGGGGILRDHIGSIIFAFSHYYDVQTNTAVEAMAIHNDFLLCEECTTH</sequence>
<name>A0ABN7E8Y5_SPIIN</name>
<dbReference type="InterPro" id="IPR053151">
    <property type="entry name" value="RNase_H-like"/>
</dbReference>
<dbReference type="InterPro" id="IPR036397">
    <property type="entry name" value="RNaseH_sf"/>
</dbReference>
<protein>
    <recommendedName>
        <fullName evidence="3">RNase H type-1 domain-containing protein</fullName>
    </recommendedName>
</protein>
<accession>A0ABN7E8Y5</accession>
<organism evidence="1 2">
    <name type="scientific">Spirodela intermedia</name>
    <name type="common">Intermediate duckweed</name>
    <dbReference type="NCBI Taxonomy" id="51605"/>
    <lineage>
        <taxon>Eukaryota</taxon>
        <taxon>Viridiplantae</taxon>
        <taxon>Streptophyta</taxon>
        <taxon>Embryophyta</taxon>
        <taxon>Tracheophyta</taxon>
        <taxon>Spermatophyta</taxon>
        <taxon>Magnoliopsida</taxon>
        <taxon>Liliopsida</taxon>
        <taxon>Araceae</taxon>
        <taxon>Lemnoideae</taxon>
        <taxon>Spirodela</taxon>
    </lineage>
</organism>
<dbReference type="PANTHER" id="PTHR47723:SF19">
    <property type="entry name" value="POLYNUCLEOTIDYL TRANSFERASE, RIBONUCLEASE H-LIKE SUPERFAMILY PROTEIN"/>
    <property type="match status" value="1"/>
</dbReference>
<dbReference type="PANTHER" id="PTHR47723">
    <property type="entry name" value="OS05G0353850 PROTEIN"/>
    <property type="match status" value="1"/>
</dbReference>
<evidence type="ECO:0000313" key="2">
    <source>
        <dbReference type="Proteomes" id="UP001189122"/>
    </source>
</evidence>
<gene>
    <name evidence="1" type="ORF">SI7747_UN020319</name>
</gene>
<dbReference type="Proteomes" id="UP001189122">
    <property type="component" value="Unassembled WGS sequence"/>
</dbReference>
<dbReference type="Gene3D" id="3.30.420.10">
    <property type="entry name" value="Ribonuclease H-like superfamily/Ribonuclease H"/>
    <property type="match status" value="1"/>
</dbReference>
<evidence type="ECO:0008006" key="3">
    <source>
        <dbReference type="Google" id="ProtNLM"/>
    </source>
</evidence>
<dbReference type="EMBL" id="CACRZD030000051">
    <property type="protein sequence ID" value="CAA6673961.1"/>
    <property type="molecule type" value="Genomic_DNA"/>
</dbReference>
<keyword evidence="2" id="KW-1185">Reference proteome</keyword>
<comment type="caution">
    <text evidence="1">The sequence shown here is derived from an EMBL/GenBank/DDBJ whole genome shotgun (WGS) entry which is preliminary data.</text>
</comment>
<dbReference type="SUPFAM" id="SSF53098">
    <property type="entry name" value="Ribonuclease H-like"/>
    <property type="match status" value="1"/>
</dbReference>
<evidence type="ECO:0000313" key="1">
    <source>
        <dbReference type="EMBL" id="CAA6673961.1"/>
    </source>
</evidence>
<dbReference type="InterPro" id="IPR012337">
    <property type="entry name" value="RNaseH-like_sf"/>
</dbReference>
<dbReference type="CDD" id="cd06222">
    <property type="entry name" value="RNase_H_like"/>
    <property type="match status" value="1"/>
</dbReference>
<reference evidence="2" key="1">
    <citation type="journal article" date="2020" name="Sci. Rep.">
        <title>Chromosome-scale genome assembly for the duckweed Spirodela intermedia, integrating cytogenetic maps, PacBio and Oxford Nanopore libraries.</title>
        <authorList>
            <person name="Hoang P.T.N."/>
            <person name="Fiebig A."/>
            <person name="Novak P."/>
            <person name="Macas J."/>
            <person name="Cao H.X."/>
            <person name="Stepanenko A."/>
            <person name="Chen G."/>
            <person name="Borisjuk N."/>
            <person name="Scholz U."/>
            <person name="Schubert I."/>
        </authorList>
    </citation>
    <scope>NUCLEOTIDE SEQUENCE [LARGE SCALE GENOMIC DNA]</scope>
</reference>
<proteinExistence type="predicted"/>
<dbReference type="InterPro" id="IPR044730">
    <property type="entry name" value="RNase_H-like_dom_plant"/>
</dbReference>